<evidence type="ECO:0000313" key="2">
    <source>
        <dbReference type="EMBL" id="PWR69508.1"/>
    </source>
</evidence>
<name>A0A2V2MYV0_9EURY</name>
<dbReference type="Pfam" id="PF13358">
    <property type="entry name" value="DDE_3"/>
    <property type="match status" value="1"/>
</dbReference>
<dbReference type="Proteomes" id="UP000245934">
    <property type="component" value="Unassembled WGS sequence"/>
</dbReference>
<feature type="domain" description="Tc1-like transposase DDE" evidence="1">
    <location>
        <begin position="9"/>
        <end position="144"/>
    </location>
</feature>
<dbReference type="Gene3D" id="3.30.420.10">
    <property type="entry name" value="Ribonuclease H-like superfamily/Ribonuclease H"/>
    <property type="match status" value="1"/>
</dbReference>
<evidence type="ECO:0000313" key="3">
    <source>
        <dbReference type="Proteomes" id="UP000245934"/>
    </source>
</evidence>
<dbReference type="GeneID" id="97611418"/>
<gene>
    <name evidence="2" type="ORF">DLD82_17900</name>
</gene>
<dbReference type="InterPro" id="IPR047655">
    <property type="entry name" value="Transpos_IS630-like"/>
</dbReference>
<dbReference type="PANTHER" id="PTHR46564">
    <property type="entry name" value="TRANSPOSASE"/>
    <property type="match status" value="1"/>
</dbReference>
<keyword evidence="3" id="KW-1185">Reference proteome</keyword>
<accession>A0A2V2MYV0</accession>
<dbReference type="RefSeq" id="WP_109942497.1">
    <property type="nucleotide sequence ID" value="NZ_CP176366.1"/>
</dbReference>
<dbReference type="EMBL" id="QGMZ01000075">
    <property type="protein sequence ID" value="PWR69508.1"/>
    <property type="molecule type" value="Genomic_DNA"/>
</dbReference>
<dbReference type="SUPFAM" id="SSF53098">
    <property type="entry name" value="Ribonuclease H-like"/>
    <property type="match status" value="1"/>
</dbReference>
<protein>
    <submittedName>
        <fullName evidence="2">IS630 family transposase</fullName>
    </submittedName>
</protein>
<dbReference type="OrthoDB" id="195008at2157"/>
<dbReference type="InterPro" id="IPR036397">
    <property type="entry name" value="RNaseH_sf"/>
</dbReference>
<dbReference type="AlphaFoldDB" id="A0A2V2MYV0"/>
<dbReference type="NCBIfam" id="NF033545">
    <property type="entry name" value="transpos_IS630"/>
    <property type="match status" value="1"/>
</dbReference>
<dbReference type="InterPro" id="IPR038717">
    <property type="entry name" value="Tc1-like_DDE_dom"/>
</dbReference>
<reference evidence="2 3" key="1">
    <citation type="submission" date="2018-05" db="EMBL/GenBank/DDBJ databases">
        <title>Draft genome of Methanospirillum stamsii Pt1.</title>
        <authorList>
            <person name="Dueholm M.S."/>
            <person name="Nielsen P.H."/>
            <person name="Bakmann L.F."/>
            <person name="Otzen D.E."/>
        </authorList>
    </citation>
    <scope>NUCLEOTIDE SEQUENCE [LARGE SCALE GENOMIC DNA]</scope>
    <source>
        <strain evidence="2 3">Pt1</strain>
    </source>
</reference>
<sequence length="180" mass="21109">MSKNVVIGFLDASSPQSTANTQRVWFFTRTRIIKNTSKFRANTFGIYSPNGNSILTFRDHSKKEDICEVLSEFKAANPGKRIVIILDNFSSHRSQMVRDFSAQNGIELIFLPPYSPDLNPIEQIWRAVRRDLSTLFIKDLDHLKAEIWEEFFYRINQITYFKGWAEKFLSAKYYFKMLCN</sequence>
<evidence type="ECO:0000259" key="1">
    <source>
        <dbReference type="Pfam" id="PF13358"/>
    </source>
</evidence>
<dbReference type="PANTHER" id="PTHR46564:SF1">
    <property type="entry name" value="TRANSPOSASE"/>
    <property type="match status" value="1"/>
</dbReference>
<dbReference type="InterPro" id="IPR012337">
    <property type="entry name" value="RNaseH-like_sf"/>
</dbReference>
<proteinExistence type="predicted"/>
<dbReference type="GO" id="GO:0003676">
    <property type="term" value="F:nucleic acid binding"/>
    <property type="evidence" value="ECO:0007669"/>
    <property type="project" value="InterPro"/>
</dbReference>
<organism evidence="2 3">
    <name type="scientific">Methanospirillum stamsii</name>
    <dbReference type="NCBI Taxonomy" id="1277351"/>
    <lineage>
        <taxon>Archaea</taxon>
        <taxon>Methanobacteriati</taxon>
        <taxon>Methanobacteriota</taxon>
        <taxon>Stenosarchaea group</taxon>
        <taxon>Methanomicrobia</taxon>
        <taxon>Methanomicrobiales</taxon>
        <taxon>Methanospirillaceae</taxon>
        <taxon>Methanospirillum</taxon>
    </lineage>
</organism>
<comment type="caution">
    <text evidence="2">The sequence shown here is derived from an EMBL/GenBank/DDBJ whole genome shotgun (WGS) entry which is preliminary data.</text>
</comment>